<gene>
    <name evidence="1" type="ORF">I4F81_008608</name>
</gene>
<evidence type="ECO:0000313" key="1">
    <source>
        <dbReference type="EMBL" id="KAK1866088.1"/>
    </source>
</evidence>
<dbReference type="Proteomes" id="UP000798662">
    <property type="component" value="Chromosome 2"/>
</dbReference>
<keyword evidence="2" id="KW-1185">Reference proteome</keyword>
<organism evidence="1 2">
    <name type="scientific">Pyropia yezoensis</name>
    <name type="common">Susabi-nori</name>
    <name type="synonym">Porphyra yezoensis</name>
    <dbReference type="NCBI Taxonomy" id="2788"/>
    <lineage>
        <taxon>Eukaryota</taxon>
        <taxon>Rhodophyta</taxon>
        <taxon>Bangiophyceae</taxon>
        <taxon>Bangiales</taxon>
        <taxon>Bangiaceae</taxon>
        <taxon>Pyropia</taxon>
    </lineage>
</organism>
<comment type="caution">
    <text evidence="1">The sequence shown here is derived from an EMBL/GenBank/DDBJ whole genome shotgun (WGS) entry which is preliminary data.</text>
</comment>
<dbReference type="EMBL" id="CM020619">
    <property type="protein sequence ID" value="KAK1866088.1"/>
    <property type="molecule type" value="Genomic_DNA"/>
</dbReference>
<name>A0ACC3C8K0_PYRYE</name>
<evidence type="ECO:0000313" key="2">
    <source>
        <dbReference type="Proteomes" id="UP000798662"/>
    </source>
</evidence>
<reference evidence="1" key="1">
    <citation type="submission" date="2019-11" db="EMBL/GenBank/DDBJ databases">
        <title>Nori genome reveals adaptations in red seaweeds to the harsh intertidal environment.</title>
        <authorList>
            <person name="Wang D."/>
            <person name="Mao Y."/>
        </authorList>
    </citation>
    <scope>NUCLEOTIDE SEQUENCE</scope>
    <source>
        <tissue evidence="1">Gametophyte</tissue>
    </source>
</reference>
<accession>A0ACC3C8K0</accession>
<protein>
    <submittedName>
        <fullName evidence="1">Uncharacterized protein</fullName>
    </submittedName>
</protein>
<proteinExistence type="predicted"/>
<sequence length="197" mass="19226">MGGWDDEADGIRDCADNGSWSDEKEVDVGGVGSGEDQEHGGEGKEVDHGVAADEEDGGASEDDGTAAVAAGSDADRVPAAAADVGAHEGPHKPLSALPGATAADGGRAHLGLRACAATMPKRPRLRLLAAACRLGWVAGCYDRPVIETAAGAAAIAAAAAIYPVSLGCGCCVALLSAGNENGSPVVGLAGKGGGARD</sequence>